<evidence type="ECO:0000313" key="2">
    <source>
        <dbReference type="EMBL" id="KAJ7721190.1"/>
    </source>
</evidence>
<feature type="compositionally biased region" description="Polar residues" evidence="1">
    <location>
        <begin position="194"/>
        <end position="205"/>
    </location>
</feature>
<gene>
    <name evidence="2" type="ORF">DFH07DRAFT_946940</name>
</gene>
<dbReference type="Proteomes" id="UP001215280">
    <property type="component" value="Unassembled WGS sequence"/>
</dbReference>
<dbReference type="EMBL" id="JARJLG010000271">
    <property type="protein sequence ID" value="KAJ7721190.1"/>
    <property type="molecule type" value="Genomic_DNA"/>
</dbReference>
<feature type="region of interest" description="Disordered" evidence="1">
    <location>
        <begin position="253"/>
        <end position="278"/>
    </location>
</feature>
<feature type="region of interest" description="Disordered" evidence="1">
    <location>
        <begin position="137"/>
        <end position="171"/>
    </location>
</feature>
<evidence type="ECO:0000256" key="1">
    <source>
        <dbReference type="SAM" id="MobiDB-lite"/>
    </source>
</evidence>
<organism evidence="2 3">
    <name type="scientific">Mycena maculata</name>
    <dbReference type="NCBI Taxonomy" id="230809"/>
    <lineage>
        <taxon>Eukaryota</taxon>
        <taxon>Fungi</taxon>
        <taxon>Dikarya</taxon>
        <taxon>Basidiomycota</taxon>
        <taxon>Agaricomycotina</taxon>
        <taxon>Agaricomycetes</taxon>
        <taxon>Agaricomycetidae</taxon>
        <taxon>Agaricales</taxon>
        <taxon>Marasmiineae</taxon>
        <taxon>Mycenaceae</taxon>
        <taxon>Mycena</taxon>
    </lineage>
</organism>
<proteinExistence type="predicted"/>
<reference evidence="2" key="1">
    <citation type="submission" date="2023-03" db="EMBL/GenBank/DDBJ databases">
        <title>Massive genome expansion in bonnet fungi (Mycena s.s.) driven by repeated elements and novel gene families across ecological guilds.</title>
        <authorList>
            <consortium name="Lawrence Berkeley National Laboratory"/>
            <person name="Harder C.B."/>
            <person name="Miyauchi S."/>
            <person name="Viragh M."/>
            <person name="Kuo A."/>
            <person name="Thoen E."/>
            <person name="Andreopoulos B."/>
            <person name="Lu D."/>
            <person name="Skrede I."/>
            <person name="Drula E."/>
            <person name="Henrissat B."/>
            <person name="Morin E."/>
            <person name="Kohler A."/>
            <person name="Barry K."/>
            <person name="LaButti K."/>
            <person name="Morin E."/>
            <person name="Salamov A."/>
            <person name="Lipzen A."/>
            <person name="Mereny Z."/>
            <person name="Hegedus B."/>
            <person name="Baldrian P."/>
            <person name="Stursova M."/>
            <person name="Weitz H."/>
            <person name="Taylor A."/>
            <person name="Grigoriev I.V."/>
            <person name="Nagy L.G."/>
            <person name="Martin F."/>
            <person name="Kauserud H."/>
        </authorList>
    </citation>
    <scope>NUCLEOTIDE SEQUENCE</scope>
    <source>
        <strain evidence="2">CBHHK188m</strain>
    </source>
</reference>
<feature type="region of interest" description="Disordered" evidence="1">
    <location>
        <begin position="91"/>
        <end position="112"/>
    </location>
</feature>
<accession>A0AAD7HJF5</accession>
<name>A0AAD7HJF5_9AGAR</name>
<sequence length="433" mass="47219">MSSPNSGYFARLTQVCWSFFLSIFSSRHRKQPALPELPTSSPVATHPATLDSFAPGRFRVQHDAPYDGLASWQEDKQQFLRRPSLLKASMVRDRTQEPRKKRHRTMAPPPPQIYVQDWSSLGLNMSDFFDPPSAARLGAAQSATAPSDPSDATGAELAPSLPPVEHPNDVGLKSTELSASQSIEILLADDLTSLPDTTPSNTEADSTVIPKEEPQEASAVVESATLSFTAGRYEPNALSAVSGPLWDPPSFLNSYSTPLPDTTPAGPKSAPKSTSNNRRDSMLPYCDLFDFQEYFGGDHARGISGDSFCESFELPLISVSGRSEKKSVADSLRRISVYDVVRERDRYRSAAYTSCLFSACSSEPRRAPLTSTLNLRSGRDTADFSSPLSKKSDASCPSTGIGETTSAQFTAACDELSRFEWTEEEFLTMLTAV</sequence>
<feature type="region of interest" description="Disordered" evidence="1">
    <location>
        <begin position="378"/>
        <end position="400"/>
    </location>
</feature>
<protein>
    <submittedName>
        <fullName evidence="2">Uncharacterized protein</fullName>
    </submittedName>
</protein>
<feature type="compositionally biased region" description="Polar residues" evidence="1">
    <location>
        <begin position="383"/>
        <end position="400"/>
    </location>
</feature>
<dbReference type="AlphaFoldDB" id="A0AAD7HJF5"/>
<evidence type="ECO:0000313" key="3">
    <source>
        <dbReference type="Proteomes" id="UP001215280"/>
    </source>
</evidence>
<comment type="caution">
    <text evidence="2">The sequence shown here is derived from an EMBL/GenBank/DDBJ whole genome shotgun (WGS) entry which is preliminary data.</text>
</comment>
<feature type="region of interest" description="Disordered" evidence="1">
    <location>
        <begin position="190"/>
        <end position="218"/>
    </location>
</feature>
<keyword evidence="3" id="KW-1185">Reference proteome</keyword>